<sequence>MNKNIITTIGCSIPILSYLYNQNNKLNELIDSSTKHHLKNTEKNMDNSYKKILKHDVSGRTILSVSKKISTHWDKENINVYENEKKWLNILKDTNIIAKPIYFDDKTRTITTEYAGERINKHNLPENWEEQRDNIINVLEKYNCRHNDIKPEEVIIYNGKIKLIDFGWANDLNTVNPKNFPPGLGAKFKCNKKNKEFDDKCSFNKSIYFIKYGKLL</sequence>
<evidence type="ECO:0008006" key="2">
    <source>
        <dbReference type="Google" id="ProtNLM"/>
    </source>
</evidence>
<dbReference type="InterPro" id="IPR011009">
    <property type="entry name" value="Kinase-like_dom_sf"/>
</dbReference>
<protein>
    <recommendedName>
        <fullName evidence="2">Protein kinase domain-containing protein</fullName>
    </recommendedName>
</protein>
<dbReference type="EMBL" id="MN740584">
    <property type="protein sequence ID" value="QHU35189.1"/>
    <property type="molecule type" value="Genomic_DNA"/>
</dbReference>
<dbReference type="Gene3D" id="1.10.510.10">
    <property type="entry name" value="Transferase(Phosphotransferase) domain 1"/>
    <property type="match status" value="1"/>
</dbReference>
<accession>A0A6C0LWQ3</accession>
<evidence type="ECO:0000313" key="1">
    <source>
        <dbReference type="EMBL" id="QHU35189.1"/>
    </source>
</evidence>
<dbReference type="SUPFAM" id="SSF56112">
    <property type="entry name" value="Protein kinase-like (PK-like)"/>
    <property type="match status" value="1"/>
</dbReference>
<name>A0A6C0LWQ3_9ZZZZ</name>
<reference evidence="1" key="1">
    <citation type="journal article" date="2020" name="Nature">
        <title>Giant virus diversity and host interactions through global metagenomics.</title>
        <authorList>
            <person name="Schulz F."/>
            <person name="Roux S."/>
            <person name="Paez-Espino D."/>
            <person name="Jungbluth S."/>
            <person name="Walsh D.A."/>
            <person name="Denef V.J."/>
            <person name="McMahon K.D."/>
            <person name="Konstantinidis K.T."/>
            <person name="Eloe-Fadrosh E.A."/>
            <person name="Kyrpides N.C."/>
            <person name="Woyke T."/>
        </authorList>
    </citation>
    <scope>NUCLEOTIDE SEQUENCE</scope>
    <source>
        <strain evidence="1">GVMAG-S-1017745-26</strain>
    </source>
</reference>
<dbReference type="AlphaFoldDB" id="A0A6C0LWQ3"/>
<proteinExistence type="predicted"/>
<organism evidence="1">
    <name type="scientific">viral metagenome</name>
    <dbReference type="NCBI Taxonomy" id="1070528"/>
    <lineage>
        <taxon>unclassified sequences</taxon>
        <taxon>metagenomes</taxon>
        <taxon>organismal metagenomes</taxon>
    </lineage>
</organism>